<organism evidence="1 2">
    <name type="scientific">Saccharomonospora viridis</name>
    <dbReference type="NCBI Taxonomy" id="1852"/>
    <lineage>
        <taxon>Bacteria</taxon>
        <taxon>Bacillati</taxon>
        <taxon>Actinomycetota</taxon>
        <taxon>Actinomycetes</taxon>
        <taxon>Pseudonocardiales</taxon>
        <taxon>Pseudonocardiaceae</taxon>
        <taxon>Saccharomonospora</taxon>
    </lineage>
</organism>
<dbReference type="EMBL" id="JRZE01000001">
    <property type="protein sequence ID" value="KHF46066.1"/>
    <property type="molecule type" value="Genomic_DNA"/>
</dbReference>
<accession>A0A837DJI1</accession>
<protein>
    <submittedName>
        <fullName evidence="1">Uncharacterized protein</fullName>
    </submittedName>
</protein>
<dbReference type="AlphaFoldDB" id="A0A837DJI1"/>
<reference evidence="1 2" key="1">
    <citation type="submission" date="2014-10" db="EMBL/GenBank/DDBJ databases">
        <title>Genome sequence of Micropolyspora internatus JCM3315.</title>
        <authorList>
            <person name="Shin S.-K."/>
            <person name="Yi H."/>
        </authorList>
    </citation>
    <scope>NUCLEOTIDE SEQUENCE [LARGE SCALE GENOMIC DNA]</scope>
    <source>
        <strain evidence="1 2">JCM 3315</strain>
    </source>
</reference>
<evidence type="ECO:0000313" key="2">
    <source>
        <dbReference type="Proteomes" id="UP000030848"/>
    </source>
</evidence>
<name>A0A837DJI1_9PSEU</name>
<dbReference type="Proteomes" id="UP000030848">
    <property type="component" value="Unassembled WGS sequence"/>
</dbReference>
<proteinExistence type="predicted"/>
<gene>
    <name evidence="1" type="ORF">MINT15_03670</name>
</gene>
<sequence length="41" mass="4814">MRRHCFYAHQKPFVGEFGVVTACVVVTWREDNADAPLWGRY</sequence>
<comment type="caution">
    <text evidence="1">The sequence shown here is derived from an EMBL/GenBank/DDBJ whole genome shotgun (WGS) entry which is preliminary data.</text>
</comment>
<evidence type="ECO:0000313" key="1">
    <source>
        <dbReference type="EMBL" id="KHF46066.1"/>
    </source>
</evidence>